<dbReference type="AlphaFoldDB" id="A0A2D1U695"/>
<dbReference type="PANTHER" id="PTHR34219">
    <property type="entry name" value="IRON-REGULATED INNER MEMBRANE PROTEIN-RELATED"/>
    <property type="match status" value="1"/>
</dbReference>
<dbReference type="RefSeq" id="WP_099439058.1">
    <property type="nucleotide sequence ID" value="NZ_CP024091.1"/>
</dbReference>
<organism evidence="2 3">
    <name type="scientific">Pedobacter ginsengisoli</name>
    <dbReference type="NCBI Taxonomy" id="363852"/>
    <lineage>
        <taxon>Bacteria</taxon>
        <taxon>Pseudomonadati</taxon>
        <taxon>Bacteroidota</taxon>
        <taxon>Sphingobacteriia</taxon>
        <taxon>Sphingobacteriales</taxon>
        <taxon>Sphingobacteriaceae</taxon>
        <taxon>Pedobacter</taxon>
    </lineage>
</organism>
<dbReference type="OrthoDB" id="111691at2"/>
<dbReference type="PANTHER" id="PTHR34219:SF3">
    <property type="entry name" value="BLL7967 PROTEIN"/>
    <property type="match status" value="1"/>
</dbReference>
<dbReference type="KEGG" id="pgs:CPT03_11930"/>
<dbReference type="PROSITE" id="PS51257">
    <property type="entry name" value="PROKAR_LIPOPROTEIN"/>
    <property type="match status" value="1"/>
</dbReference>
<feature type="transmembrane region" description="Helical" evidence="1">
    <location>
        <begin position="12"/>
        <end position="33"/>
    </location>
</feature>
<protein>
    <submittedName>
        <fullName evidence="2">Peptidase</fullName>
    </submittedName>
</protein>
<feature type="transmembrane region" description="Helical" evidence="1">
    <location>
        <begin position="350"/>
        <end position="371"/>
    </location>
</feature>
<sequence length="386" mass="44837">MLRKIFFWLHKWLGLATGLVVLIVSLTGCITVFSDELKEYFYHERYYVEPERDGNFLNFSQLHNQAQKALGPEIKISRCEIYPTNGRTWVFRASLTDKKGFGYWNHYKYYYRVYINPYNGKVVHMENTRNEFFQVVLNLHMNLLLGDTIGTMVTGISVLCFFILLLSGFVLWFPKKWKYKAFKKGLVFKPDAGKKRMNYDLHNILGFYALIPAMLISITGLVFAFSWADQSVQFLANGGKVAEKRIIPLSTPNETYNPQPTDSAIAQIFKLHPQADALSIRFREKNTDPFDVQVRLAKNRTHLFEWYYFDRNNGKVLMRYGDQDVKGGEKFRTMNYDLHTGAFTGIPTKLVAFFVSLICATMPITGFLIWYNRGKKSKKSKKVVLV</sequence>
<proteinExistence type="predicted"/>
<keyword evidence="3" id="KW-1185">Reference proteome</keyword>
<name>A0A2D1U695_9SPHI</name>
<gene>
    <name evidence="2" type="ORF">CPT03_11930</name>
</gene>
<feature type="transmembrane region" description="Helical" evidence="1">
    <location>
        <begin position="149"/>
        <end position="173"/>
    </location>
</feature>
<keyword evidence="1" id="KW-0472">Membrane</keyword>
<evidence type="ECO:0000313" key="2">
    <source>
        <dbReference type="EMBL" id="ATP57130.1"/>
    </source>
</evidence>
<keyword evidence="1" id="KW-1133">Transmembrane helix</keyword>
<dbReference type="EMBL" id="CP024091">
    <property type="protein sequence ID" value="ATP57130.1"/>
    <property type="molecule type" value="Genomic_DNA"/>
</dbReference>
<reference evidence="2 3" key="1">
    <citation type="submission" date="2017-10" db="EMBL/GenBank/DDBJ databases">
        <title>Whole genome of Pedobacter ginsengisoli T01R-27 isolated from tomato rhizosphere.</title>
        <authorList>
            <person name="Weon H.-Y."/>
            <person name="Lee S.A."/>
            <person name="Sang M.K."/>
            <person name="Song J."/>
        </authorList>
    </citation>
    <scope>NUCLEOTIDE SEQUENCE [LARGE SCALE GENOMIC DNA]</scope>
    <source>
        <strain evidence="2 3">T01R-27</strain>
    </source>
</reference>
<dbReference type="Pfam" id="PF03929">
    <property type="entry name" value="PepSY_TM"/>
    <property type="match status" value="1"/>
</dbReference>
<dbReference type="Proteomes" id="UP000223749">
    <property type="component" value="Chromosome"/>
</dbReference>
<feature type="transmembrane region" description="Helical" evidence="1">
    <location>
        <begin position="204"/>
        <end position="228"/>
    </location>
</feature>
<evidence type="ECO:0000256" key="1">
    <source>
        <dbReference type="SAM" id="Phobius"/>
    </source>
</evidence>
<keyword evidence="1" id="KW-0812">Transmembrane</keyword>
<accession>A0A2D1U695</accession>
<dbReference type="InterPro" id="IPR005625">
    <property type="entry name" value="PepSY-ass_TM"/>
</dbReference>
<evidence type="ECO:0000313" key="3">
    <source>
        <dbReference type="Proteomes" id="UP000223749"/>
    </source>
</evidence>